<dbReference type="InterPro" id="IPR029016">
    <property type="entry name" value="GAF-like_dom_sf"/>
</dbReference>
<dbReference type="InterPro" id="IPR036097">
    <property type="entry name" value="HisK_dim/P_sf"/>
</dbReference>
<dbReference type="EC" id="2.7.13.3" evidence="2"/>
<protein>
    <recommendedName>
        <fullName evidence="2">histidine kinase</fullName>
        <ecNumber evidence="2">2.7.13.3</ecNumber>
    </recommendedName>
</protein>
<dbReference type="InterPro" id="IPR003594">
    <property type="entry name" value="HATPase_dom"/>
</dbReference>
<dbReference type="CDD" id="cd00082">
    <property type="entry name" value="HisKA"/>
    <property type="match status" value="1"/>
</dbReference>
<dbReference type="PROSITE" id="PS50109">
    <property type="entry name" value="HIS_KIN"/>
    <property type="match status" value="1"/>
</dbReference>
<dbReference type="InterPro" id="IPR003018">
    <property type="entry name" value="GAF"/>
</dbReference>
<dbReference type="PANTHER" id="PTHR43102">
    <property type="entry name" value="SLR1143 PROTEIN"/>
    <property type="match status" value="1"/>
</dbReference>
<reference evidence="5" key="2">
    <citation type="journal article" date="2022" name="Microbiol. Resour. Announc.">
        <title>Metagenome Sequencing to Explore Phylogenomics of Terrestrial Cyanobacteria.</title>
        <authorList>
            <person name="Ward R.D."/>
            <person name="Stajich J.E."/>
            <person name="Johansen J.R."/>
            <person name="Huntemann M."/>
            <person name="Clum A."/>
            <person name="Foster B."/>
            <person name="Foster B."/>
            <person name="Roux S."/>
            <person name="Palaniappan K."/>
            <person name="Varghese N."/>
            <person name="Mukherjee S."/>
            <person name="Reddy T.B.K."/>
            <person name="Daum C."/>
            <person name="Copeland A."/>
            <person name="Chen I.A."/>
            <person name="Ivanova N.N."/>
            <person name="Kyrpides N.C."/>
            <person name="Shapiro N."/>
            <person name="Eloe-Fadrosh E.A."/>
            <person name="Pietrasiak N."/>
        </authorList>
    </citation>
    <scope>NUCLEOTIDE SEQUENCE</scope>
    <source>
        <strain evidence="5">UHER 2000/2452</strain>
    </source>
</reference>
<dbReference type="Pfam" id="PF02518">
    <property type="entry name" value="HATPase_c"/>
    <property type="match status" value="1"/>
</dbReference>
<dbReference type="SMART" id="SM00388">
    <property type="entry name" value="HisKA"/>
    <property type="match status" value="1"/>
</dbReference>
<keyword evidence="3 5" id="KW-0808">Transferase</keyword>
<accession>A0A951UMG8</accession>
<dbReference type="Proteomes" id="UP000757435">
    <property type="component" value="Unassembled WGS sequence"/>
</dbReference>
<dbReference type="Pfam" id="PF01590">
    <property type="entry name" value="GAF"/>
    <property type="match status" value="1"/>
</dbReference>
<feature type="domain" description="Histidine kinase" evidence="4">
    <location>
        <begin position="224"/>
        <end position="482"/>
    </location>
</feature>
<dbReference type="AlphaFoldDB" id="A0A951UMG8"/>
<dbReference type="EMBL" id="JAHHHD010000002">
    <property type="protein sequence ID" value="MBW4657683.1"/>
    <property type="molecule type" value="Genomic_DNA"/>
</dbReference>
<dbReference type="SUPFAM" id="SSF55874">
    <property type="entry name" value="ATPase domain of HSP90 chaperone/DNA topoisomerase II/histidine kinase"/>
    <property type="match status" value="1"/>
</dbReference>
<evidence type="ECO:0000259" key="4">
    <source>
        <dbReference type="PROSITE" id="PS50109"/>
    </source>
</evidence>
<organism evidence="5 6">
    <name type="scientific">Drouetiella hepatica Uher 2000/2452</name>
    <dbReference type="NCBI Taxonomy" id="904376"/>
    <lineage>
        <taxon>Bacteria</taxon>
        <taxon>Bacillati</taxon>
        <taxon>Cyanobacteriota</taxon>
        <taxon>Cyanophyceae</taxon>
        <taxon>Oculatellales</taxon>
        <taxon>Oculatellaceae</taxon>
        <taxon>Drouetiella</taxon>
    </lineage>
</organism>
<evidence type="ECO:0000313" key="5">
    <source>
        <dbReference type="EMBL" id="MBW4657683.1"/>
    </source>
</evidence>
<dbReference type="SUPFAM" id="SSF55781">
    <property type="entry name" value="GAF domain-like"/>
    <property type="match status" value="1"/>
</dbReference>
<name>A0A951UMG8_9CYAN</name>
<keyword evidence="3 5" id="KW-0418">Kinase</keyword>
<reference evidence="5" key="1">
    <citation type="submission" date="2021-05" db="EMBL/GenBank/DDBJ databases">
        <authorList>
            <person name="Pietrasiak N."/>
            <person name="Ward R."/>
            <person name="Stajich J.E."/>
            <person name="Kurbessoian T."/>
        </authorList>
    </citation>
    <scope>NUCLEOTIDE SEQUENCE</scope>
    <source>
        <strain evidence="5">UHER 2000/2452</strain>
    </source>
</reference>
<dbReference type="InterPro" id="IPR036890">
    <property type="entry name" value="HATPase_C_sf"/>
</dbReference>
<evidence type="ECO:0000256" key="3">
    <source>
        <dbReference type="ARBA" id="ARBA00022777"/>
    </source>
</evidence>
<dbReference type="Gene3D" id="1.10.287.130">
    <property type="match status" value="1"/>
</dbReference>
<sequence length="487" mass="54071">MLNPDMKLSCRLDHEPTSEWEQQRLKILEKMGLLELESVPVFEEATQTAAHFLDMPICILGVLDSDRHLFKSAVGLSRIGLMNSMASSRQLPRAESFCTYVVDSQQVLAISDTTANPVFANSLLTQRYGIYSYLGVPLMTSEGHCIGTLAVMGLSPRGFTHKEIELLQLTARWSMSEFERDRLLKLSQGAHLPAVLSNLNPSPKNLEIPSSALQTSAKTDLISQMTQELCTPLTSILGMARVLSQGIYGSLSSKQKEYIEIIHNSGQYLLSLVNEIIELGALDDSTRSLNLSPVDIEMLCQQAIAALNQAVQRREQQIQLTIEPGNRVWLLDKDRVRQMLYHLVFSVVQSSSADSVIRIHVSRRHSSLNLTIWTSHPWLGDGLPQAELVALHSSSAPPSSLTRGHVLERSIEDELREPSFSGQSVQESTVQELTELLKLDGSRQSLGLSLSRQLAEMHGGSISIRGSAEDGYRYVIKLPQMQAEKED</sequence>
<dbReference type="Gene3D" id="3.30.565.10">
    <property type="entry name" value="Histidine kinase-like ATPase, C-terminal domain"/>
    <property type="match status" value="1"/>
</dbReference>
<comment type="caution">
    <text evidence="5">The sequence shown here is derived from an EMBL/GenBank/DDBJ whole genome shotgun (WGS) entry which is preliminary data.</text>
</comment>
<gene>
    <name evidence="5" type="ORF">KME15_03345</name>
</gene>
<dbReference type="SUPFAM" id="SSF47384">
    <property type="entry name" value="Homodimeric domain of signal transducing histidine kinase"/>
    <property type="match status" value="1"/>
</dbReference>
<dbReference type="Pfam" id="PF00512">
    <property type="entry name" value="HisKA"/>
    <property type="match status" value="1"/>
</dbReference>
<comment type="catalytic activity">
    <reaction evidence="1">
        <text>ATP + protein L-histidine = ADP + protein N-phospho-L-histidine.</text>
        <dbReference type="EC" id="2.7.13.3"/>
    </reaction>
</comment>
<dbReference type="SMART" id="SM00065">
    <property type="entry name" value="GAF"/>
    <property type="match status" value="1"/>
</dbReference>
<dbReference type="InterPro" id="IPR005467">
    <property type="entry name" value="His_kinase_dom"/>
</dbReference>
<evidence type="ECO:0000256" key="1">
    <source>
        <dbReference type="ARBA" id="ARBA00000085"/>
    </source>
</evidence>
<evidence type="ECO:0000256" key="2">
    <source>
        <dbReference type="ARBA" id="ARBA00012438"/>
    </source>
</evidence>
<evidence type="ECO:0000313" key="6">
    <source>
        <dbReference type="Proteomes" id="UP000757435"/>
    </source>
</evidence>
<proteinExistence type="predicted"/>
<dbReference type="PANTHER" id="PTHR43102:SF2">
    <property type="entry name" value="GAF DOMAIN-CONTAINING PROTEIN"/>
    <property type="match status" value="1"/>
</dbReference>
<dbReference type="GO" id="GO:0000155">
    <property type="term" value="F:phosphorelay sensor kinase activity"/>
    <property type="evidence" value="ECO:0007669"/>
    <property type="project" value="InterPro"/>
</dbReference>
<dbReference type="InterPro" id="IPR003661">
    <property type="entry name" value="HisK_dim/P_dom"/>
</dbReference>
<dbReference type="Gene3D" id="3.30.450.40">
    <property type="match status" value="1"/>
</dbReference>